<dbReference type="InterPro" id="IPR014327">
    <property type="entry name" value="RNA_pol_sigma70_bacteroid"/>
</dbReference>
<dbReference type="GO" id="GO:0003677">
    <property type="term" value="F:DNA binding"/>
    <property type="evidence" value="ECO:0007669"/>
    <property type="project" value="InterPro"/>
</dbReference>
<organism evidence="7">
    <name type="scientific">Roseihalotalea indica</name>
    <dbReference type="NCBI Taxonomy" id="2867963"/>
    <lineage>
        <taxon>Bacteria</taxon>
        <taxon>Pseudomonadati</taxon>
        <taxon>Bacteroidota</taxon>
        <taxon>Cytophagia</taxon>
        <taxon>Cytophagales</taxon>
        <taxon>Catalimonadaceae</taxon>
        <taxon>Roseihalotalea</taxon>
    </lineage>
</organism>
<dbReference type="InterPro" id="IPR014284">
    <property type="entry name" value="RNA_pol_sigma-70_dom"/>
</dbReference>
<dbReference type="NCBIfam" id="TIGR02985">
    <property type="entry name" value="Sig70_bacteroi1"/>
    <property type="match status" value="1"/>
</dbReference>
<protein>
    <submittedName>
        <fullName evidence="7">RNA polymerase sigma-70 factor</fullName>
    </submittedName>
</protein>
<dbReference type="PANTHER" id="PTHR43133:SF46">
    <property type="entry name" value="RNA POLYMERASE SIGMA-70 FACTOR ECF SUBFAMILY"/>
    <property type="match status" value="1"/>
</dbReference>
<keyword evidence="2" id="KW-0805">Transcription regulation</keyword>
<evidence type="ECO:0000256" key="1">
    <source>
        <dbReference type="ARBA" id="ARBA00010641"/>
    </source>
</evidence>
<dbReference type="InterPro" id="IPR039425">
    <property type="entry name" value="RNA_pol_sigma-70-like"/>
</dbReference>
<dbReference type="Gene3D" id="1.10.1740.10">
    <property type="match status" value="1"/>
</dbReference>
<feature type="domain" description="RNA polymerase sigma-70 region 2" evidence="5">
    <location>
        <begin position="27"/>
        <end position="89"/>
    </location>
</feature>
<dbReference type="CDD" id="cd06171">
    <property type="entry name" value="Sigma70_r4"/>
    <property type="match status" value="1"/>
</dbReference>
<dbReference type="GO" id="GO:0016987">
    <property type="term" value="F:sigma factor activity"/>
    <property type="evidence" value="ECO:0007669"/>
    <property type="project" value="UniProtKB-KW"/>
</dbReference>
<dbReference type="SUPFAM" id="SSF88946">
    <property type="entry name" value="Sigma2 domain of RNA polymerase sigma factors"/>
    <property type="match status" value="1"/>
</dbReference>
<sequence>MRLTTQQEQEAVRKLRGGDTVAFTHLFYAYENRLFGYAVSLLPERDDAAEIVQEVFYQVWKNRSRLDETKSFKSFLFTITKRLIYKVIRWCAQDQAYQQQRMEESASSSLSSIDLYEYQELESTIHKVINTMSNKRRQVFIMSRFQGMNNQEIAYQLNISLSTVENHINKALRVLREELTHYDSQLLLFALFFLA</sequence>
<gene>
    <name evidence="7" type="ORF">K4G66_20930</name>
</gene>
<evidence type="ECO:0000313" key="7">
    <source>
        <dbReference type="EMBL" id="WKN34842.1"/>
    </source>
</evidence>
<dbReference type="GO" id="GO:0006352">
    <property type="term" value="P:DNA-templated transcription initiation"/>
    <property type="evidence" value="ECO:0007669"/>
    <property type="project" value="InterPro"/>
</dbReference>
<dbReference type="InterPro" id="IPR013324">
    <property type="entry name" value="RNA_pol_sigma_r3/r4-like"/>
</dbReference>
<evidence type="ECO:0000256" key="3">
    <source>
        <dbReference type="ARBA" id="ARBA00023082"/>
    </source>
</evidence>
<dbReference type="AlphaFoldDB" id="A0AA49JIF8"/>
<dbReference type="InterPro" id="IPR007627">
    <property type="entry name" value="RNA_pol_sigma70_r2"/>
</dbReference>
<dbReference type="Pfam" id="PF08281">
    <property type="entry name" value="Sigma70_r4_2"/>
    <property type="match status" value="1"/>
</dbReference>
<accession>A0AA49JIF8</accession>
<reference evidence="7" key="2">
    <citation type="journal article" date="2024" name="Antonie Van Leeuwenhoek">
        <title>Roseihalotalea indica gen. nov., sp. nov., a halophilic Bacteroidetes from mesopelagic Southwest Indian Ocean with higher carbohydrate metabolic potential.</title>
        <authorList>
            <person name="Chen B."/>
            <person name="Zhang M."/>
            <person name="Lin D."/>
            <person name="Ye J."/>
            <person name="Tang K."/>
        </authorList>
    </citation>
    <scope>NUCLEOTIDE SEQUENCE</scope>
    <source>
        <strain evidence="7">TK19036</strain>
    </source>
</reference>
<reference evidence="7" key="1">
    <citation type="journal article" date="2023" name="Comput. Struct. Biotechnol. J.">
        <title>Discovery of a novel marine Bacteroidetes with a rich repertoire of carbohydrate-active enzymes.</title>
        <authorList>
            <person name="Chen B."/>
            <person name="Liu G."/>
            <person name="Chen Q."/>
            <person name="Wang H."/>
            <person name="Liu L."/>
            <person name="Tang K."/>
        </authorList>
    </citation>
    <scope>NUCLEOTIDE SEQUENCE</scope>
    <source>
        <strain evidence="7">TK19036</strain>
    </source>
</reference>
<dbReference type="InterPro" id="IPR013325">
    <property type="entry name" value="RNA_pol_sigma_r2"/>
</dbReference>
<dbReference type="InterPro" id="IPR036388">
    <property type="entry name" value="WH-like_DNA-bd_sf"/>
</dbReference>
<keyword evidence="4" id="KW-0804">Transcription</keyword>
<dbReference type="EMBL" id="CP120682">
    <property type="protein sequence ID" value="WKN34842.1"/>
    <property type="molecule type" value="Genomic_DNA"/>
</dbReference>
<keyword evidence="3" id="KW-0731">Sigma factor</keyword>
<dbReference type="NCBIfam" id="TIGR02937">
    <property type="entry name" value="sigma70-ECF"/>
    <property type="match status" value="1"/>
</dbReference>
<proteinExistence type="inferred from homology"/>
<name>A0AA49JIF8_9BACT</name>
<dbReference type="Pfam" id="PF04542">
    <property type="entry name" value="Sigma70_r2"/>
    <property type="match status" value="1"/>
</dbReference>
<evidence type="ECO:0000259" key="6">
    <source>
        <dbReference type="Pfam" id="PF08281"/>
    </source>
</evidence>
<dbReference type="InterPro" id="IPR013249">
    <property type="entry name" value="RNA_pol_sigma70_r4_t2"/>
</dbReference>
<evidence type="ECO:0000256" key="4">
    <source>
        <dbReference type="ARBA" id="ARBA00023163"/>
    </source>
</evidence>
<comment type="similarity">
    <text evidence="1">Belongs to the sigma-70 factor family. ECF subfamily.</text>
</comment>
<dbReference type="SUPFAM" id="SSF88659">
    <property type="entry name" value="Sigma3 and sigma4 domains of RNA polymerase sigma factors"/>
    <property type="match status" value="1"/>
</dbReference>
<evidence type="ECO:0000259" key="5">
    <source>
        <dbReference type="Pfam" id="PF04542"/>
    </source>
</evidence>
<feature type="domain" description="RNA polymerase sigma factor 70 region 4 type 2" evidence="6">
    <location>
        <begin position="125"/>
        <end position="173"/>
    </location>
</feature>
<evidence type="ECO:0000256" key="2">
    <source>
        <dbReference type="ARBA" id="ARBA00023015"/>
    </source>
</evidence>
<dbReference type="Gene3D" id="1.10.10.10">
    <property type="entry name" value="Winged helix-like DNA-binding domain superfamily/Winged helix DNA-binding domain"/>
    <property type="match status" value="1"/>
</dbReference>
<dbReference type="PANTHER" id="PTHR43133">
    <property type="entry name" value="RNA POLYMERASE ECF-TYPE SIGMA FACTO"/>
    <property type="match status" value="1"/>
</dbReference>